<dbReference type="Pfam" id="PF00300">
    <property type="entry name" value="His_Phos_1"/>
    <property type="match status" value="1"/>
</dbReference>
<organism evidence="1 2">
    <name type="scientific">Pseudophaeobacter arcticus</name>
    <dbReference type="NCBI Taxonomy" id="385492"/>
    <lineage>
        <taxon>Bacteria</taxon>
        <taxon>Pseudomonadati</taxon>
        <taxon>Pseudomonadota</taxon>
        <taxon>Alphaproteobacteria</taxon>
        <taxon>Rhodobacterales</taxon>
        <taxon>Paracoccaceae</taxon>
        <taxon>Pseudophaeobacter</taxon>
    </lineage>
</organism>
<dbReference type="InterPro" id="IPR050275">
    <property type="entry name" value="PGM_Phosphatase"/>
</dbReference>
<evidence type="ECO:0000313" key="1">
    <source>
        <dbReference type="EMBL" id="GAA6196877.1"/>
    </source>
</evidence>
<dbReference type="CDD" id="cd07067">
    <property type="entry name" value="HP_PGM_like"/>
    <property type="match status" value="1"/>
</dbReference>
<keyword evidence="2" id="KW-1185">Reference proteome</keyword>
<dbReference type="InterPro" id="IPR029033">
    <property type="entry name" value="His_PPase_superfam"/>
</dbReference>
<dbReference type="PANTHER" id="PTHR48100">
    <property type="entry name" value="BROAD-SPECIFICITY PHOSPHATASE YOR283W-RELATED"/>
    <property type="match status" value="1"/>
</dbReference>
<sequence length="195" mass="22144">MIRLALLRHGHTAWNRAGQIQGRSDIPLDAQARAELSEFALPSPWDQAALWSSPLARAVETAQLVTGKTPRTAANLTEMFWGDWEGKKGLELKADPNSGFRDIEHWGWDYRPPGGESPAEVWMRIKPWLASLERDTVAVCHIGIMRMILAQAYQWNFDGPAPFRIKRNRLFVIELNGEDLSPWAEPVRLLKRPTP</sequence>
<evidence type="ECO:0000313" key="2">
    <source>
        <dbReference type="Proteomes" id="UP001441944"/>
    </source>
</evidence>
<dbReference type="PANTHER" id="PTHR48100:SF59">
    <property type="entry name" value="ADENOSYLCOBALAMIN_ALPHA-RIBAZOLE PHOSPHATASE"/>
    <property type="match status" value="1"/>
</dbReference>
<dbReference type="SUPFAM" id="SSF53254">
    <property type="entry name" value="Phosphoglycerate mutase-like"/>
    <property type="match status" value="1"/>
</dbReference>
<dbReference type="InterPro" id="IPR013078">
    <property type="entry name" value="His_Pase_superF_clade-1"/>
</dbReference>
<dbReference type="Gene3D" id="3.40.50.1240">
    <property type="entry name" value="Phosphoglycerate mutase-like"/>
    <property type="match status" value="1"/>
</dbReference>
<proteinExistence type="predicted"/>
<reference evidence="1 2" key="1">
    <citation type="submission" date="2024-04" db="EMBL/GenBank/DDBJ databases">
        <title>Draft genome sequence of Pseudophaeobacter arcticus NBRC 116598.</title>
        <authorList>
            <person name="Miyakawa T."/>
            <person name="Kusuya Y."/>
            <person name="Miura T."/>
        </authorList>
    </citation>
    <scope>NUCLEOTIDE SEQUENCE [LARGE SCALE GENOMIC DNA]</scope>
    <source>
        <strain evidence="1 2">SU-CL00105</strain>
    </source>
</reference>
<protein>
    <submittedName>
        <fullName evidence="1">Histidine phosphatase family protein</fullName>
    </submittedName>
</protein>
<accession>A0ABQ0ALY9</accession>
<gene>
    <name evidence="1" type="ORF">NBRC116598_23210</name>
</gene>
<name>A0ABQ0ALY9_9RHOB</name>
<dbReference type="SMART" id="SM00855">
    <property type="entry name" value="PGAM"/>
    <property type="match status" value="1"/>
</dbReference>
<comment type="caution">
    <text evidence="1">The sequence shown here is derived from an EMBL/GenBank/DDBJ whole genome shotgun (WGS) entry which is preliminary data.</text>
</comment>
<dbReference type="RefSeq" id="WP_353400201.1">
    <property type="nucleotide sequence ID" value="NZ_BAABWU010000008.1"/>
</dbReference>
<dbReference type="Proteomes" id="UP001441944">
    <property type="component" value="Unassembled WGS sequence"/>
</dbReference>
<dbReference type="EMBL" id="BAABWU010000008">
    <property type="protein sequence ID" value="GAA6196877.1"/>
    <property type="molecule type" value="Genomic_DNA"/>
</dbReference>